<dbReference type="AlphaFoldDB" id="A0A396IGS1"/>
<proteinExistence type="predicted"/>
<reference evidence="1" key="1">
    <citation type="journal article" date="2018" name="Nat. Plants">
        <title>Whole-genome landscape of Medicago truncatula symbiotic genes.</title>
        <authorList>
            <person name="Pecrix Y."/>
            <person name="Gamas P."/>
            <person name="Carrere S."/>
        </authorList>
    </citation>
    <scope>NUCLEOTIDE SEQUENCE</scope>
    <source>
        <tissue evidence="1">Leaves</tissue>
    </source>
</reference>
<sequence length="43" mass="5158">MHRRVQSTLPEVRRAESTTRRFGPFCWKHCMAWLTFCVGKFCP</sequence>
<dbReference type="Proteomes" id="UP000265566">
    <property type="component" value="Chromosome 4"/>
</dbReference>
<organism evidence="1">
    <name type="scientific">Medicago truncatula</name>
    <name type="common">Barrel medic</name>
    <name type="synonym">Medicago tribuloides</name>
    <dbReference type="NCBI Taxonomy" id="3880"/>
    <lineage>
        <taxon>Eukaryota</taxon>
        <taxon>Viridiplantae</taxon>
        <taxon>Streptophyta</taxon>
        <taxon>Embryophyta</taxon>
        <taxon>Tracheophyta</taxon>
        <taxon>Spermatophyta</taxon>
        <taxon>Magnoliopsida</taxon>
        <taxon>eudicotyledons</taxon>
        <taxon>Gunneridae</taxon>
        <taxon>Pentapetalae</taxon>
        <taxon>rosids</taxon>
        <taxon>fabids</taxon>
        <taxon>Fabales</taxon>
        <taxon>Fabaceae</taxon>
        <taxon>Papilionoideae</taxon>
        <taxon>50 kb inversion clade</taxon>
        <taxon>NPAAA clade</taxon>
        <taxon>Hologalegina</taxon>
        <taxon>IRL clade</taxon>
        <taxon>Trifolieae</taxon>
        <taxon>Medicago</taxon>
    </lineage>
</organism>
<gene>
    <name evidence="1" type="ORF">MtrunA17_Chr4g0058341</name>
</gene>
<name>A0A396IGS1_MEDTR</name>
<dbReference type="EMBL" id="PSQE01000004">
    <property type="protein sequence ID" value="RHN63444.1"/>
    <property type="molecule type" value="Genomic_DNA"/>
</dbReference>
<evidence type="ECO:0000313" key="1">
    <source>
        <dbReference type="EMBL" id="RHN63444.1"/>
    </source>
</evidence>
<dbReference type="Gramene" id="rna26143">
    <property type="protein sequence ID" value="RHN63444.1"/>
    <property type="gene ID" value="gene26143"/>
</dbReference>
<protein>
    <submittedName>
        <fullName evidence="1">Uncharacterized protein</fullName>
    </submittedName>
</protein>
<accession>A0A396IGS1</accession>
<comment type="caution">
    <text evidence="1">The sequence shown here is derived from an EMBL/GenBank/DDBJ whole genome shotgun (WGS) entry which is preliminary data.</text>
</comment>